<organism evidence="1">
    <name type="scientific">marine sediment metagenome</name>
    <dbReference type="NCBI Taxonomy" id="412755"/>
    <lineage>
        <taxon>unclassified sequences</taxon>
        <taxon>metagenomes</taxon>
        <taxon>ecological metagenomes</taxon>
    </lineage>
</organism>
<name>A0A0F9I5B6_9ZZZZ</name>
<accession>A0A0F9I5B6</accession>
<evidence type="ECO:0000313" key="1">
    <source>
        <dbReference type="EMBL" id="KKM22801.1"/>
    </source>
</evidence>
<reference evidence="1" key="1">
    <citation type="journal article" date="2015" name="Nature">
        <title>Complex archaea that bridge the gap between prokaryotes and eukaryotes.</title>
        <authorList>
            <person name="Spang A."/>
            <person name="Saw J.H."/>
            <person name="Jorgensen S.L."/>
            <person name="Zaremba-Niedzwiedzka K."/>
            <person name="Martijn J."/>
            <person name="Lind A.E."/>
            <person name="van Eijk R."/>
            <person name="Schleper C."/>
            <person name="Guy L."/>
            <person name="Ettema T.J."/>
        </authorList>
    </citation>
    <scope>NUCLEOTIDE SEQUENCE</scope>
</reference>
<proteinExistence type="predicted"/>
<gene>
    <name evidence="1" type="ORF">LCGC14_1621650</name>
</gene>
<sequence length="111" mass="11500">MGVFLGTLTIPISTKPSNAIAIPRAIKRLIIVVPATLTGTVTAQVPDDITSSPTFVNLTRPSGSAAGDEDITLAASKAVPINHAAMFSIRVNSGSDEAAARSFALFGEEQY</sequence>
<protein>
    <submittedName>
        <fullName evidence="1">Uncharacterized protein</fullName>
    </submittedName>
</protein>
<dbReference type="AlphaFoldDB" id="A0A0F9I5B6"/>
<dbReference type="EMBL" id="LAZR01013258">
    <property type="protein sequence ID" value="KKM22801.1"/>
    <property type="molecule type" value="Genomic_DNA"/>
</dbReference>
<comment type="caution">
    <text evidence="1">The sequence shown here is derived from an EMBL/GenBank/DDBJ whole genome shotgun (WGS) entry which is preliminary data.</text>
</comment>